<evidence type="ECO:0000256" key="7">
    <source>
        <dbReference type="ARBA" id="ARBA00022967"/>
    </source>
</evidence>
<accession>A0A0J1FN19</accession>
<dbReference type="PROSITE" id="PS00211">
    <property type="entry name" value="ABC_TRANSPORTER_1"/>
    <property type="match status" value="2"/>
</dbReference>
<evidence type="ECO:0000256" key="2">
    <source>
        <dbReference type="ARBA" id="ARBA00022448"/>
    </source>
</evidence>
<proteinExistence type="predicted"/>
<comment type="subcellular location">
    <subcellularLocation>
        <location evidence="1">Cell membrane</location>
        <topology evidence="1">Peripheral membrane protein</topology>
    </subcellularLocation>
</comment>
<keyword evidence="5" id="KW-0547">Nucleotide-binding</keyword>
<dbReference type="RefSeq" id="WP_053006477.1">
    <property type="nucleotide sequence ID" value="NZ_LDZY01000012.1"/>
</dbReference>
<dbReference type="PANTHER" id="PTHR43790:SF4">
    <property type="entry name" value="GUANOSINE IMPORT ATP-BINDING PROTEIN NUPO"/>
    <property type="match status" value="1"/>
</dbReference>
<dbReference type="Gene3D" id="3.40.50.300">
    <property type="entry name" value="P-loop containing nucleotide triphosphate hydrolases"/>
    <property type="match status" value="2"/>
</dbReference>
<dbReference type="Proteomes" id="UP000036356">
    <property type="component" value="Unassembled WGS sequence"/>
</dbReference>
<keyword evidence="2" id="KW-0813">Transport</keyword>
<dbReference type="GO" id="GO:0005886">
    <property type="term" value="C:plasma membrane"/>
    <property type="evidence" value="ECO:0007669"/>
    <property type="project" value="UniProtKB-SubCell"/>
</dbReference>
<evidence type="ECO:0000313" key="11">
    <source>
        <dbReference type="Proteomes" id="UP000036356"/>
    </source>
</evidence>
<evidence type="ECO:0000259" key="9">
    <source>
        <dbReference type="PROSITE" id="PS50893"/>
    </source>
</evidence>
<keyword evidence="10" id="KW-0378">Hydrolase</keyword>
<feature type="domain" description="ABC transporter" evidence="9">
    <location>
        <begin position="2"/>
        <end position="236"/>
    </location>
</feature>
<evidence type="ECO:0000256" key="1">
    <source>
        <dbReference type="ARBA" id="ARBA00004202"/>
    </source>
</evidence>
<protein>
    <submittedName>
        <fullName evidence="10">Galactose/methyl galactoside import ATP-binding protein MglA</fullName>
        <ecNumber evidence="10">3.6.3.17</ecNumber>
    </submittedName>
</protein>
<evidence type="ECO:0000256" key="3">
    <source>
        <dbReference type="ARBA" id="ARBA00022475"/>
    </source>
</evidence>
<evidence type="ECO:0000256" key="8">
    <source>
        <dbReference type="ARBA" id="ARBA00023136"/>
    </source>
</evidence>
<keyword evidence="3" id="KW-1003">Cell membrane</keyword>
<gene>
    <name evidence="10" type="primary">mglA_2</name>
    <name evidence="10" type="ORF">DEAC_c33810</name>
</gene>
<dbReference type="PANTHER" id="PTHR43790">
    <property type="entry name" value="CARBOHYDRATE TRANSPORT ATP-BINDING PROTEIN MG119-RELATED"/>
    <property type="match status" value="1"/>
</dbReference>
<dbReference type="FunFam" id="3.40.50.300:FF:000127">
    <property type="entry name" value="Ribose import ATP-binding protein RbsA"/>
    <property type="match status" value="1"/>
</dbReference>
<reference evidence="10 11" key="1">
    <citation type="submission" date="2015-06" db="EMBL/GenBank/DDBJ databases">
        <title>Draft genome of the moderately acidophilic sulfate reducer Candidatus Desulfosporosinus acididurans strain M1.</title>
        <authorList>
            <person name="Poehlein A."/>
            <person name="Petzsch P."/>
            <person name="Johnson B.D."/>
            <person name="Schloemann M."/>
            <person name="Daniel R."/>
            <person name="Muehling M."/>
        </authorList>
    </citation>
    <scope>NUCLEOTIDE SEQUENCE [LARGE SCALE GENOMIC DNA]</scope>
    <source>
        <strain evidence="10 11">M1</strain>
    </source>
</reference>
<comment type="caution">
    <text evidence="10">The sequence shown here is derived from an EMBL/GenBank/DDBJ whole genome shotgun (WGS) entry which is preliminary data.</text>
</comment>
<evidence type="ECO:0000256" key="4">
    <source>
        <dbReference type="ARBA" id="ARBA00022737"/>
    </source>
</evidence>
<evidence type="ECO:0000256" key="5">
    <source>
        <dbReference type="ARBA" id="ARBA00022741"/>
    </source>
</evidence>
<dbReference type="EC" id="3.6.3.17" evidence="10"/>
<dbReference type="STRING" id="476652.DEAC_c33810"/>
<dbReference type="InterPro" id="IPR027417">
    <property type="entry name" value="P-loop_NTPase"/>
</dbReference>
<dbReference type="SUPFAM" id="SSF52540">
    <property type="entry name" value="P-loop containing nucleoside triphosphate hydrolases"/>
    <property type="match status" value="2"/>
</dbReference>
<keyword evidence="8" id="KW-0472">Membrane</keyword>
<dbReference type="GO" id="GO:0016887">
    <property type="term" value="F:ATP hydrolysis activity"/>
    <property type="evidence" value="ECO:0007669"/>
    <property type="project" value="InterPro"/>
</dbReference>
<dbReference type="GO" id="GO:0005524">
    <property type="term" value="F:ATP binding"/>
    <property type="evidence" value="ECO:0007669"/>
    <property type="project" value="UniProtKB-KW"/>
</dbReference>
<dbReference type="PATRIC" id="fig|476652.3.peg.3568"/>
<keyword evidence="11" id="KW-1185">Reference proteome</keyword>
<dbReference type="InterPro" id="IPR050107">
    <property type="entry name" value="ABC_carbohydrate_import_ATPase"/>
</dbReference>
<keyword evidence="7" id="KW-1278">Translocase</keyword>
<dbReference type="CDD" id="cd03216">
    <property type="entry name" value="ABC_Carb_Monos_I"/>
    <property type="match status" value="1"/>
</dbReference>
<dbReference type="EMBL" id="LDZY01000012">
    <property type="protein sequence ID" value="KLU64737.1"/>
    <property type="molecule type" value="Genomic_DNA"/>
</dbReference>
<dbReference type="InterPro" id="IPR017871">
    <property type="entry name" value="ABC_transporter-like_CS"/>
</dbReference>
<sequence length="501" mass="55074">MVEMRKITKEFPGILANDQVSLVVNKGEIHALLGENGAGKSTLMSVLTGLYRPDGGEIFIEGKRVEFSSPKDAVKKGIGMVHQHFKLVQPFTVAENIMLSIKELKQIYNLKEIERQIIGQSEAFGLSIDPKAKIWQLSVGEQQRVEIIKLLLLGAEFLILDEPTAVLTPQEAKALYTTLQKMAVSGKSIVIISHKMNEVMENTNSITVLRDGRSIGTVQTKTTNEKELAKMMVGRNISSTTGKTLSAKTDILMTLANVSALGDNGLLKLKNISMDIYKGEILGIAGVDGNGQKELAETVAGLRSAKQGAISFCGKDCTKSGRKKRINLGISYVPEDRMTTGLVTELNAYENVALKSYRKYPGPFISWDKVKHDSEQLIEKFDVRLASMSNPVKMMSGGNIQKLLLAREIESNPKLIIAVYPMRGLDIGATDYVRRLLIGESEKGITVLLISEDLEDILSMTDRIIVMHGGEIMGVVKPNETSREEIGLMMAGKRKVDLHEA</sequence>
<dbReference type="InterPro" id="IPR003439">
    <property type="entry name" value="ABC_transporter-like_ATP-bd"/>
</dbReference>
<dbReference type="Pfam" id="PF00005">
    <property type="entry name" value="ABC_tran"/>
    <property type="match status" value="2"/>
</dbReference>
<organism evidence="10 11">
    <name type="scientific">Desulfosporosinus acididurans</name>
    <dbReference type="NCBI Taxonomy" id="476652"/>
    <lineage>
        <taxon>Bacteria</taxon>
        <taxon>Bacillati</taxon>
        <taxon>Bacillota</taxon>
        <taxon>Clostridia</taxon>
        <taxon>Eubacteriales</taxon>
        <taxon>Desulfitobacteriaceae</taxon>
        <taxon>Desulfosporosinus</taxon>
    </lineage>
</organism>
<dbReference type="AlphaFoldDB" id="A0A0J1FN19"/>
<dbReference type="SMART" id="SM00382">
    <property type="entry name" value="AAA"/>
    <property type="match status" value="2"/>
</dbReference>
<feature type="domain" description="ABC transporter" evidence="9">
    <location>
        <begin position="253"/>
        <end position="494"/>
    </location>
</feature>
<keyword evidence="4" id="KW-0677">Repeat</keyword>
<dbReference type="CDD" id="cd03215">
    <property type="entry name" value="ABC_Carb_Monos_II"/>
    <property type="match status" value="1"/>
</dbReference>
<evidence type="ECO:0000256" key="6">
    <source>
        <dbReference type="ARBA" id="ARBA00022840"/>
    </source>
</evidence>
<name>A0A0J1FN19_9FIRM</name>
<dbReference type="InterPro" id="IPR003593">
    <property type="entry name" value="AAA+_ATPase"/>
</dbReference>
<keyword evidence="6 10" id="KW-0067">ATP-binding</keyword>
<dbReference type="PROSITE" id="PS50893">
    <property type="entry name" value="ABC_TRANSPORTER_2"/>
    <property type="match status" value="2"/>
</dbReference>
<evidence type="ECO:0000313" key="10">
    <source>
        <dbReference type="EMBL" id="KLU64737.1"/>
    </source>
</evidence>